<feature type="compositionally biased region" description="Low complexity" evidence="3">
    <location>
        <begin position="27"/>
        <end position="47"/>
    </location>
</feature>
<evidence type="ECO:0000313" key="5">
    <source>
        <dbReference type="EMBL" id="KAF2162558.1"/>
    </source>
</evidence>
<dbReference type="InterPro" id="IPR036388">
    <property type="entry name" value="WH-like_DNA-bd_sf"/>
</dbReference>
<dbReference type="PANTHER" id="PTHR22792:SF140">
    <property type="entry name" value="ACHILLES, ISOFORM A"/>
    <property type="match status" value="1"/>
</dbReference>
<dbReference type="InterPro" id="IPR045180">
    <property type="entry name" value="La_dom_prot"/>
</dbReference>
<dbReference type="Pfam" id="PF05383">
    <property type="entry name" value="La"/>
    <property type="match status" value="1"/>
</dbReference>
<keyword evidence="6" id="KW-1185">Reference proteome</keyword>
<feature type="compositionally biased region" description="Basic and acidic residues" evidence="3">
    <location>
        <begin position="1"/>
        <end position="10"/>
    </location>
</feature>
<dbReference type="SMART" id="SM00715">
    <property type="entry name" value="LA"/>
    <property type="match status" value="1"/>
</dbReference>
<feature type="region of interest" description="Disordered" evidence="3">
    <location>
        <begin position="1"/>
        <end position="51"/>
    </location>
</feature>
<dbReference type="PANTHER" id="PTHR22792">
    <property type="entry name" value="LUPUS LA PROTEIN-RELATED"/>
    <property type="match status" value="1"/>
</dbReference>
<dbReference type="RefSeq" id="XP_033663447.1">
    <property type="nucleotide sequence ID" value="XM_033818142.1"/>
</dbReference>
<evidence type="ECO:0000259" key="4">
    <source>
        <dbReference type="PROSITE" id="PS50961"/>
    </source>
</evidence>
<proteinExistence type="predicted"/>
<dbReference type="Proteomes" id="UP000799537">
    <property type="component" value="Unassembled WGS sequence"/>
</dbReference>
<reference evidence="5" key="1">
    <citation type="journal article" date="2020" name="Stud. Mycol.">
        <title>101 Dothideomycetes genomes: a test case for predicting lifestyles and emergence of pathogens.</title>
        <authorList>
            <person name="Haridas S."/>
            <person name="Albert R."/>
            <person name="Binder M."/>
            <person name="Bloem J."/>
            <person name="Labutti K."/>
            <person name="Salamov A."/>
            <person name="Andreopoulos B."/>
            <person name="Baker S."/>
            <person name="Barry K."/>
            <person name="Bills G."/>
            <person name="Bluhm B."/>
            <person name="Cannon C."/>
            <person name="Castanera R."/>
            <person name="Culley D."/>
            <person name="Daum C."/>
            <person name="Ezra D."/>
            <person name="Gonzalez J."/>
            <person name="Henrissat B."/>
            <person name="Kuo A."/>
            <person name="Liang C."/>
            <person name="Lipzen A."/>
            <person name="Lutzoni F."/>
            <person name="Magnuson J."/>
            <person name="Mondo S."/>
            <person name="Nolan M."/>
            <person name="Ohm R."/>
            <person name="Pangilinan J."/>
            <person name="Park H.-J."/>
            <person name="Ramirez L."/>
            <person name="Alfaro M."/>
            <person name="Sun H."/>
            <person name="Tritt A."/>
            <person name="Yoshinaga Y."/>
            <person name="Zwiers L.-H."/>
            <person name="Turgeon B."/>
            <person name="Goodwin S."/>
            <person name="Spatafora J."/>
            <person name="Crous P."/>
            <person name="Grigoriev I."/>
        </authorList>
    </citation>
    <scope>NUCLEOTIDE SEQUENCE</scope>
    <source>
        <strain evidence="5">ATCC 36951</strain>
    </source>
</reference>
<organism evidence="5 6">
    <name type="scientific">Zasmidium cellare ATCC 36951</name>
    <dbReference type="NCBI Taxonomy" id="1080233"/>
    <lineage>
        <taxon>Eukaryota</taxon>
        <taxon>Fungi</taxon>
        <taxon>Dikarya</taxon>
        <taxon>Ascomycota</taxon>
        <taxon>Pezizomycotina</taxon>
        <taxon>Dothideomycetes</taxon>
        <taxon>Dothideomycetidae</taxon>
        <taxon>Mycosphaerellales</taxon>
        <taxon>Mycosphaerellaceae</taxon>
        <taxon>Zasmidium</taxon>
    </lineage>
</organism>
<dbReference type="GO" id="GO:0003729">
    <property type="term" value="F:mRNA binding"/>
    <property type="evidence" value="ECO:0007669"/>
    <property type="project" value="TreeGrafter"/>
</dbReference>
<dbReference type="AlphaFoldDB" id="A0A6A6C8H7"/>
<accession>A0A6A6C8H7</accession>
<dbReference type="GeneID" id="54571414"/>
<dbReference type="InterPro" id="IPR018606">
    <property type="entry name" value="Arb1"/>
</dbReference>
<dbReference type="Pfam" id="PF09692">
    <property type="entry name" value="Arb1"/>
    <property type="match status" value="1"/>
</dbReference>
<keyword evidence="1 2" id="KW-0694">RNA-binding</keyword>
<dbReference type="PROSITE" id="PS50961">
    <property type="entry name" value="HTH_LA"/>
    <property type="match status" value="1"/>
</dbReference>
<dbReference type="InterPro" id="IPR036390">
    <property type="entry name" value="WH_DNA-bd_sf"/>
</dbReference>
<dbReference type="GO" id="GO:0033167">
    <property type="term" value="C:ARC complex"/>
    <property type="evidence" value="ECO:0007669"/>
    <property type="project" value="InterPro"/>
</dbReference>
<evidence type="ECO:0000313" key="6">
    <source>
        <dbReference type="Proteomes" id="UP000799537"/>
    </source>
</evidence>
<dbReference type="OrthoDB" id="435402at2759"/>
<sequence>MQSPVEHGEKSPNQQQPEPITHGDDAAISTPSPPNTNTTTPPIAPAAVESHPQAAEIIRQVEYYFSDDNLPHDAHLLSKTGPSGQEWVSLNEILSWKKMRSFKPPARVKASLCQSEKLEVWKNKFIRRKEPLKVPTREDPKKARNKELVEKPWLTKNFLKPTGFEKNFVDIVTPTEYEQERTLFDPDESFTSRMDSAVARYMSKRKIHQLTLQIFSKFLTFGGFSSGPHQFTGGLTEQDMKEMELDREQVVLMKSPFAVSSAVIDGIDPEDGEVTWVVDFEGMAKAFLSSHFMAHFDWQDAKIVESTTNILCNFYNYLLVHDVCPEYKQQIMKARQVCEMADQEFKTLAQANKHLPGNFNIACSTRCGGRYASIRPADPGADWVLEGDTIGLSDEDALHVFTTGIFAHGSEECLNNLQKVMKQELQLAVISEEEMGLEVVRVEECAGQAEVIYSSDQVKGTVIKPTGKLHCIRWDLPHRAPKDLPKSVIAEQKAKIGEKYEFLVEDEVLQYCYPGLKLEGIVKELNIGVKWIDSIEYVYPSFHTWTLNEPFRDWKEPGPPKAWMLRQMEKNNGVGGQVVIREPEEDIPD</sequence>
<dbReference type="EMBL" id="ML993613">
    <property type="protein sequence ID" value="KAF2162558.1"/>
    <property type="molecule type" value="Genomic_DNA"/>
</dbReference>
<name>A0A6A6C8H7_ZASCE</name>
<protein>
    <recommendedName>
        <fullName evidence="4">HTH La-type RNA-binding domain-containing protein</fullName>
    </recommendedName>
</protein>
<evidence type="ECO:0000256" key="3">
    <source>
        <dbReference type="SAM" id="MobiDB-lite"/>
    </source>
</evidence>
<gene>
    <name evidence="5" type="ORF">M409DRAFT_69124</name>
</gene>
<dbReference type="SUPFAM" id="SSF46785">
    <property type="entry name" value="Winged helix' DNA-binding domain"/>
    <property type="match status" value="1"/>
</dbReference>
<evidence type="ECO:0000256" key="2">
    <source>
        <dbReference type="PROSITE-ProRule" id="PRU00332"/>
    </source>
</evidence>
<dbReference type="InterPro" id="IPR006630">
    <property type="entry name" value="La_HTH"/>
</dbReference>
<feature type="domain" description="HTH La-type RNA-binding" evidence="4">
    <location>
        <begin position="47"/>
        <end position="138"/>
    </location>
</feature>
<evidence type="ECO:0000256" key="1">
    <source>
        <dbReference type="ARBA" id="ARBA00022884"/>
    </source>
</evidence>
<dbReference type="Gene3D" id="1.10.10.10">
    <property type="entry name" value="Winged helix-like DNA-binding domain superfamily/Winged helix DNA-binding domain"/>
    <property type="match status" value="1"/>
</dbReference>
<dbReference type="GO" id="GO:0031047">
    <property type="term" value="P:regulatory ncRNA-mediated gene silencing"/>
    <property type="evidence" value="ECO:0007669"/>
    <property type="project" value="InterPro"/>
</dbReference>